<evidence type="ECO:0000313" key="2">
    <source>
        <dbReference type="Ensembl" id="ENSCINP00000019943.3"/>
    </source>
</evidence>
<dbReference type="PANTHER" id="PTHR14305:SF0">
    <property type="entry name" value="E3 UBIQUITIN-PROTEIN LIGASE CCNB1IP1"/>
    <property type="match status" value="1"/>
</dbReference>
<dbReference type="OrthoDB" id="441210at2759"/>
<accession>F6Y504</accession>
<dbReference type="OMA" id="HFRPFFV"/>
<keyword evidence="3" id="KW-1185">Reference proteome</keyword>
<dbReference type="GeneTree" id="ENSGT00390000002849"/>
<reference evidence="2" key="2">
    <citation type="journal article" date="2008" name="Genome Biol.">
        <title>Improved genome assembly and evidence-based global gene model set for the chordate Ciona intestinalis: new insight into intron and operon populations.</title>
        <authorList>
            <person name="Satou Y."/>
            <person name="Mineta K."/>
            <person name="Ogasawara M."/>
            <person name="Sasakura Y."/>
            <person name="Shoguchi E."/>
            <person name="Ueno K."/>
            <person name="Yamada L."/>
            <person name="Matsumoto J."/>
            <person name="Wasserscheid J."/>
            <person name="Dewar K."/>
            <person name="Wiley G.B."/>
            <person name="Macmil S.L."/>
            <person name="Roe B.A."/>
            <person name="Zeller R.W."/>
            <person name="Hastings K.E."/>
            <person name="Lemaire P."/>
            <person name="Lindquist E."/>
            <person name="Endo T."/>
            <person name="Hotta K."/>
            <person name="Inaba K."/>
        </authorList>
    </citation>
    <scope>NUCLEOTIDE SEQUENCE [LARGE SCALE GENOMIC DNA]</scope>
    <source>
        <strain evidence="2">wild type</strain>
    </source>
</reference>
<gene>
    <name evidence="2" type="primary">LOC100182488</name>
</gene>
<dbReference type="Ensembl" id="ENSCINT00000019943.3">
    <property type="protein sequence ID" value="ENSCINP00000019943.3"/>
    <property type="gene ID" value="ENSCING00000009823.3"/>
</dbReference>
<dbReference type="KEGG" id="cin:100182488"/>
<organism evidence="2 3">
    <name type="scientific">Ciona intestinalis</name>
    <name type="common">Transparent sea squirt</name>
    <name type="synonym">Ascidia intestinalis</name>
    <dbReference type="NCBI Taxonomy" id="7719"/>
    <lineage>
        <taxon>Eukaryota</taxon>
        <taxon>Metazoa</taxon>
        <taxon>Chordata</taxon>
        <taxon>Tunicata</taxon>
        <taxon>Ascidiacea</taxon>
        <taxon>Phlebobranchia</taxon>
        <taxon>Cionidae</taxon>
        <taxon>Ciona</taxon>
    </lineage>
</organism>
<dbReference type="RefSeq" id="XP_002128741.1">
    <property type="nucleotide sequence ID" value="XM_002128705.5"/>
</dbReference>
<accession>A0A1W2WCU9</accession>
<dbReference type="HOGENOM" id="CLU_976463_0_0_1"/>
<dbReference type="InterPro" id="IPR042448">
    <property type="entry name" value="CCNB1IP1"/>
</dbReference>
<reference evidence="2" key="4">
    <citation type="submission" date="2025-09" db="UniProtKB">
        <authorList>
            <consortium name="Ensembl"/>
        </authorList>
    </citation>
    <scope>IDENTIFICATION</scope>
</reference>
<dbReference type="GO" id="GO:0007131">
    <property type="term" value="P:reciprocal meiotic recombination"/>
    <property type="evidence" value="ECO:0000318"/>
    <property type="project" value="GO_Central"/>
</dbReference>
<evidence type="ECO:0000313" key="3">
    <source>
        <dbReference type="Proteomes" id="UP000008144"/>
    </source>
</evidence>
<reference evidence="3" key="1">
    <citation type="journal article" date="2002" name="Science">
        <title>The draft genome of Ciona intestinalis: insights into chordate and vertebrate origins.</title>
        <authorList>
            <person name="Dehal P."/>
            <person name="Satou Y."/>
            <person name="Campbell R.K."/>
            <person name="Chapman J."/>
            <person name="Degnan B."/>
            <person name="De Tomaso A."/>
            <person name="Davidson B."/>
            <person name="Di Gregorio A."/>
            <person name="Gelpke M."/>
            <person name="Goodstein D.M."/>
            <person name="Harafuji N."/>
            <person name="Hastings K.E."/>
            <person name="Ho I."/>
            <person name="Hotta K."/>
            <person name="Huang W."/>
            <person name="Kawashima T."/>
            <person name="Lemaire P."/>
            <person name="Martinez D."/>
            <person name="Meinertzhagen I.A."/>
            <person name="Necula S."/>
            <person name="Nonaka M."/>
            <person name="Putnam N."/>
            <person name="Rash S."/>
            <person name="Saiga H."/>
            <person name="Satake M."/>
            <person name="Terry A."/>
            <person name="Yamada L."/>
            <person name="Wang H.G."/>
            <person name="Awazu S."/>
            <person name="Azumi K."/>
            <person name="Boore J."/>
            <person name="Branno M."/>
            <person name="Chin-Bow S."/>
            <person name="DeSantis R."/>
            <person name="Doyle S."/>
            <person name="Francino P."/>
            <person name="Keys D.N."/>
            <person name="Haga S."/>
            <person name="Hayashi H."/>
            <person name="Hino K."/>
            <person name="Imai K.S."/>
            <person name="Inaba K."/>
            <person name="Kano S."/>
            <person name="Kobayashi K."/>
            <person name="Kobayashi M."/>
            <person name="Lee B.I."/>
            <person name="Makabe K.W."/>
            <person name="Manohar C."/>
            <person name="Matassi G."/>
            <person name="Medina M."/>
            <person name="Mochizuki Y."/>
            <person name="Mount S."/>
            <person name="Morishita T."/>
            <person name="Miura S."/>
            <person name="Nakayama A."/>
            <person name="Nishizaka S."/>
            <person name="Nomoto H."/>
            <person name="Ohta F."/>
            <person name="Oishi K."/>
            <person name="Rigoutsos I."/>
            <person name="Sano M."/>
            <person name="Sasaki A."/>
            <person name="Sasakura Y."/>
            <person name="Shoguchi E."/>
            <person name="Shin-i T."/>
            <person name="Spagnuolo A."/>
            <person name="Stainier D."/>
            <person name="Suzuki M.M."/>
            <person name="Tassy O."/>
            <person name="Takatori N."/>
            <person name="Tokuoka M."/>
            <person name="Yagi K."/>
            <person name="Yoshizaki F."/>
            <person name="Wada S."/>
            <person name="Zhang C."/>
            <person name="Hyatt P.D."/>
            <person name="Larimer F."/>
            <person name="Detter C."/>
            <person name="Doggett N."/>
            <person name="Glavina T."/>
            <person name="Hawkins T."/>
            <person name="Richardson P."/>
            <person name="Lucas S."/>
            <person name="Kohara Y."/>
            <person name="Levine M."/>
            <person name="Satoh N."/>
            <person name="Rokhsar D.S."/>
        </authorList>
    </citation>
    <scope>NUCLEOTIDE SEQUENCE [LARGE SCALE GENOMIC DNA]</scope>
</reference>
<dbReference type="STRING" id="7719.ENSCINP00000019943"/>
<dbReference type="GO" id="GO:0000795">
    <property type="term" value="C:synaptonemal complex"/>
    <property type="evidence" value="ECO:0007669"/>
    <property type="project" value="InterPro"/>
</dbReference>
<evidence type="ECO:0000256" key="1">
    <source>
        <dbReference type="SAM" id="Coils"/>
    </source>
</evidence>
<sequence length="285" mass="32895">MDSQVVCNYRNCRKVLVTGKAWVTSCSHMFCHDDGERLRAVQDRKCPVCSTQLAGKFDLVQVDINPSESYKSMALCGQKPEVILDICTRAIAFWMFQVRQEKLYKEYESKKLREKYTKIEQYSNKLVSNWKIQSKGLNAELQRTKAEFKELQKQYTEANSLLREKTRELQKLQVSYSAQKRTSIPAPEQRHNHHITSSHSALWPDVEMHERPTPKRSSSVLDDFVMHFGDRPVTPPERDTAAGGFNAEEFCFNASHPPSPFVHFNQAMSVQKNSIKGDGFPRKLF</sequence>
<dbReference type="GO" id="GO:0061630">
    <property type="term" value="F:ubiquitin protein ligase activity"/>
    <property type="evidence" value="ECO:0007669"/>
    <property type="project" value="InterPro"/>
</dbReference>
<feature type="coiled-coil region" evidence="1">
    <location>
        <begin position="127"/>
        <end position="182"/>
    </location>
</feature>
<dbReference type="InParanoid" id="F6Y504"/>
<keyword evidence="1" id="KW-0175">Coiled coil</keyword>
<proteinExistence type="predicted"/>
<dbReference type="PANTHER" id="PTHR14305">
    <property type="entry name" value="E3 UBIQUITIN-PROTEIN LIGASE CCNB1IP1"/>
    <property type="match status" value="1"/>
</dbReference>
<reference evidence="2" key="3">
    <citation type="submission" date="2025-08" db="UniProtKB">
        <authorList>
            <consortium name="Ensembl"/>
        </authorList>
    </citation>
    <scope>IDENTIFICATION</scope>
</reference>
<dbReference type="GeneID" id="100182488"/>
<dbReference type="EMBL" id="EAAA01002031">
    <property type="status" value="NOT_ANNOTATED_CDS"/>
    <property type="molecule type" value="Genomic_DNA"/>
</dbReference>
<name>F6Y504_CIOIN</name>
<dbReference type="Proteomes" id="UP000008144">
    <property type="component" value="Chromosome 4"/>
</dbReference>
<protein>
    <submittedName>
        <fullName evidence="2">E3 ubiquitin-protein ligase CCNB1IP1-like</fullName>
    </submittedName>
</protein>
<dbReference type="AlphaFoldDB" id="F6Y504"/>